<dbReference type="Proteomes" id="UP000789390">
    <property type="component" value="Unassembled WGS sequence"/>
</dbReference>
<feature type="compositionally biased region" description="Low complexity" evidence="1">
    <location>
        <begin position="561"/>
        <end position="573"/>
    </location>
</feature>
<feature type="region of interest" description="Disordered" evidence="1">
    <location>
        <begin position="1353"/>
        <end position="1411"/>
    </location>
</feature>
<name>A0A8J2WMU2_9CRUS</name>
<feature type="compositionally biased region" description="Pro residues" evidence="1">
    <location>
        <begin position="296"/>
        <end position="306"/>
    </location>
</feature>
<feature type="compositionally biased region" description="Polar residues" evidence="1">
    <location>
        <begin position="464"/>
        <end position="490"/>
    </location>
</feature>
<feature type="compositionally biased region" description="Basic and acidic residues" evidence="1">
    <location>
        <begin position="1371"/>
        <end position="1385"/>
    </location>
</feature>
<feature type="region of interest" description="Disordered" evidence="1">
    <location>
        <begin position="1503"/>
        <end position="1522"/>
    </location>
</feature>
<dbReference type="EMBL" id="CAKKLH010000290">
    <property type="protein sequence ID" value="CAH0109073.1"/>
    <property type="molecule type" value="Genomic_DNA"/>
</dbReference>
<feature type="compositionally biased region" description="Low complexity" evidence="1">
    <location>
        <begin position="341"/>
        <end position="377"/>
    </location>
</feature>
<accession>A0A8J2WMU2</accession>
<feature type="region of interest" description="Disordered" evidence="1">
    <location>
        <begin position="774"/>
        <end position="829"/>
    </location>
</feature>
<feature type="compositionally biased region" description="Basic and acidic residues" evidence="1">
    <location>
        <begin position="1512"/>
        <end position="1522"/>
    </location>
</feature>
<sequence>MNSIFLFLLVSFSYTQVTMVLSLYLMAFSEAKTIQKRMFSTGNPFTFGGLRNAILHRQLHQHQEQPSESIVWPKFMALKEHIRPSRQNQPIVGSSAFIPVGNNLPLEVEHRAVDHHESAPHLNEVDVQSSTDSTPEPPTEAPIILKQFTPSLPQPIPLPFAPYSIVQHTSVPVPFTAFNGQVSQTSHLPQPTPVQASLPTTFTSIYKPEPVQSSSQSFIPYNAPAPQPISQSSFTPYINEQSSQQLPAPQPTSVPAEITASSSNSELQSAPASFTPFNIPPPSQSFIPYNNQPAPQQLPVPHPTPVPAYFNAFNNPEPQSVRAQSFTPHNAPVQHHHHHQPAPQQYAPNNAHVQQPQPTPQQFTPYNAPVQQQQQPQPFIPHNAPVQQKQQPQPFIPHNAPVQQQSFTPYNAPVQQPQPTPQPFTPYNAPAQQQQPAVQSFTPYNAPVQQPQPTPQPFTPHNAPVQQTRATPYNEPVQQFQDSPFNTPSAPFTPYDAPQPQAEPPIQQSFQPADQAAPVESSRSYDASETQAYGPPQAVQPFSIFQEMLHENLVGWPGSDQPLQQQGRQQPYQPHHEAHHQQDYRNSYANSRFLNFESPSSQFAKRSLESPPSPSELGFPSIGSFFDNFNNDVDWANFAGRRKRRSAQRTRSTHDWGNHKVIEDYDNIAVEARQSTESRVPAPSSRAVSNDRGHKQEPKQEYDGPYVYTQLFGPPYEVGYIRSPIPSKHVYEDYLQFVRSWSAASRDAVDDQLRANPAAAKDYASVKYTDSAPAYKEPSQKDAYKESAPAYKEPAPAYKEPAPAYKDEYKAPPFKGPSQSYKEPAYTEPEYKEPAYKEPAYKESAPAYTEAAPAYKEPTQAYKESAPAYTEAAPVYKEPAYKEPAYKETASAYRDTAPAYKEVEYKAPVFKGPSPSYKEPAYTEQAYSKEPEYKEPTSSKGSVSSYREPEYKAPTQASYTEAAPAYKEPAYKEESYKEQPRTDRPVFREEIPYRGETSHKSAYKEDSPKINYHSPQSDYVAPESEFRPTNKPYEAVGPKSPIYVERDFIPIKSQSYEAPTTTYRTTTGYDAPAKNGYPTYPPTAVYEPVTAKYKAPEASYESPTQSYEQATTKYKAPEASYEQPAYEAPKRYVETPTRDYLPTKKYENPPSRPSSPSVAYYKPPNRYVEPPQHGTKYETPVAYDSPAPAKYVEPAYEAPKKYETAYESPAPAKYVEPAYEAPKKYETAYESPAPAKYVEPAYEAPKKYETVYDSPAPAKYVEPAYEAPKKYEAAYESPAPAKYVEPAYEAPKNYDAPGKYVEYPPTTHKPDEYRVIPLTTPAYKETYPADDYAPSGYKDDVELSSTSYQAVSKNYDAPNDDYAKPPVAYDQVKKPEDSYSGEKESYPSAPSYDDAKKPDDTYGSGSDASYEAPKKKHYPVIIGRYQVTDSSAFLPKKVGGESGGASSGGKPVGSQVHGANGEEYVVYYLPYGQPLPIPVRRRRSTEENVQPIYTIRRLKSLADSQRHRRKLRGESKPEEQVLTPEEVHKQLAYVKPVESATVETVTEEAVTETLPVVPVVDVEKVQDDSVSTQDDVAQDEIVSLQVDRVQDDVSPPADISDDEIVSPQVDDVLDEIISSQIDVSQDEIVPAQVEEIVKEDLPIAAEVVQEELEKADEEDVSVTTDIPVSMDEMMVAKIEEDLTKSSLLPISVVDPEAPVSAIEEPVGEIIIVKVPTEKEDEPVIVAVEEVSVSQVNLTPETEEDQEEPQVTFDVAEEPVVEEIIITDAETPVEEAPVADVEGGVANIDILTEQQEEVNEPPFTSEVAFNTEKGIQEYPAKPYNGKKKNPAIFKQSVLPGLTQRPVKYLKPPGIASDPKEHYGGYSTWWTKVGSRVAKNYNFE</sequence>
<reference evidence="2" key="1">
    <citation type="submission" date="2021-11" db="EMBL/GenBank/DDBJ databases">
        <authorList>
            <person name="Schell T."/>
        </authorList>
    </citation>
    <scope>NUCLEOTIDE SEQUENCE</scope>
    <source>
        <strain evidence="2">M5</strain>
    </source>
</reference>
<feature type="compositionally biased region" description="Polar residues" evidence="1">
    <location>
        <begin position="312"/>
        <end position="327"/>
    </location>
</feature>
<feature type="region of interest" description="Disordered" evidence="1">
    <location>
        <begin position="118"/>
        <end position="139"/>
    </location>
</feature>
<proteinExistence type="predicted"/>
<feature type="compositionally biased region" description="Low complexity" evidence="1">
    <location>
        <begin position="788"/>
        <end position="804"/>
    </location>
</feature>
<feature type="region of interest" description="Disordered" evidence="1">
    <location>
        <begin position="555"/>
        <end position="582"/>
    </location>
</feature>
<evidence type="ECO:0000313" key="2">
    <source>
        <dbReference type="EMBL" id="CAH0109073.1"/>
    </source>
</evidence>
<comment type="caution">
    <text evidence="2">The sequence shown here is derived from an EMBL/GenBank/DDBJ whole genome shotgun (WGS) entry which is preliminary data.</text>
</comment>
<feature type="compositionally biased region" description="Polar residues" evidence="1">
    <location>
        <begin position="228"/>
        <end position="276"/>
    </location>
</feature>
<feature type="compositionally biased region" description="Low complexity" evidence="1">
    <location>
        <begin position="425"/>
        <end position="439"/>
    </location>
</feature>
<feature type="compositionally biased region" description="Low complexity" evidence="1">
    <location>
        <begin position="498"/>
        <end position="508"/>
    </location>
</feature>
<feature type="region of interest" description="Disordered" evidence="1">
    <location>
        <begin position="672"/>
        <end position="701"/>
    </location>
</feature>
<evidence type="ECO:0000256" key="1">
    <source>
        <dbReference type="SAM" id="MobiDB-lite"/>
    </source>
</evidence>
<feature type="compositionally biased region" description="Polar residues" evidence="1">
    <location>
        <begin position="284"/>
        <end position="295"/>
    </location>
</feature>
<feature type="compositionally biased region" description="Basic and acidic residues" evidence="1">
    <location>
        <begin position="927"/>
        <end position="937"/>
    </location>
</feature>
<feature type="compositionally biased region" description="Polar residues" evidence="1">
    <location>
        <begin position="521"/>
        <end position="531"/>
    </location>
</feature>
<protein>
    <submittedName>
        <fullName evidence="2">Uncharacterized protein</fullName>
    </submittedName>
</protein>
<gene>
    <name evidence="2" type="ORF">DGAL_LOCUS12535</name>
</gene>
<feature type="compositionally biased region" description="Basic and acidic residues" evidence="1">
    <location>
        <begin position="689"/>
        <end position="701"/>
    </location>
</feature>
<feature type="compositionally biased region" description="Basic and acidic residues" evidence="1">
    <location>
        <begin position="969"/>
        <end position="1008"/>
    </location>
</feature>
<evidence type="ECO:0000313" key="3">
    <source>
        <dbReference type="Proteomes" id="UP000789390"/>
    </source>
</evidence>
<feature type="region of interest" description="Disordered" evidence="1">
    <location>
        <begin position="1096"/>
        <end position="1183"/>
    </location>
</feature>
<feature type="region of interest" description="Disordered" evidence="1">
    <location>
        <begin position="1062"/>
        <end position="1081"/>
    </location>
</feature>
<feature type="region of interest" description="Disordered" evidence="1">
    <location>
        <begin position="912"/>
        <end position="1038"/>
    </location>
</feature>
<keyword evidence="3" id="KW-1185">Reference proteome</keyword>
<dbReference type="OrthoDB" id="6364474at2759"/>
<organism evidence="2 3">
    <name type="scientific">Daphnia galeata</name>
    <dbReference type="NCBI Taxonomy" id="27404"/>
    <lineage>
        <taxon>Eukaryota</taxon>
        <taxon>Metazoa</taxon>
        <taxon>Ecdysozoa</taxon>
        <taxon>Arthropoda</taxon>
        <taxon>Crustacea</taxon>
        <taxon>Branchiopoda</taxon>
        <taxon>Diplostraca</taxon>
        <taxon>Cladocera</taxon>
        <taxon>Anomopoda</taxon>
        <taxon>Daphniidae</taxon>
        <taxon>Daphnia</taxon>
    </lineage>
</organism>
<feature type="compositionally biased region" description="Basic and acidic residues" evidence="1">
    <location>
        <begin position="1128"/>
        <end position="1147"/>
    </location>
</feature>
<feature type="compositionally biased region" description="Polar residues" evidence="1">
    <location>
        <begin position="1101"/>
        <end position="1112"/>
    </location>
</feature>
<feature type="region of interest" description="Disordered" evidence="1">
    <location>
        <begin position="213"/>
        <end position="535"/>
    </location>
</feature>